<organism evidence="1 3">
    <name type="scientific">Haemophilus haemolyticus</name>
    <dbReference type="NCBI Taxonomy" id="726"/>
    <lineage>
        <taxon>Bacteria</taxon>
        <taxon>Pseudomonadati</taxon>
        <taxon>Pseudomonadota</taxon>
        <taxon>Gammaproteobacteria</taxon>
        <taxon>Pasteurellales</taxon>
        <taxon>Pasteurellaceae</taxon>
        <taxon>Haemophilus</taxon>
    </lineage>
</organism>
<dbReference type="PROSITE" id="PS51257">
    <property type="entry name" value="PROKAR_LIPOPROTEIN"/>
    <property type="match status" value="1"/>
</dbReference>
<gene>
    <name evidence="2" type="ORF">EGH31_0349</name>
    <name evidence="1" type="ORF">NCTC10839_00234</name>
</gene>
<dbReference type="EMBL" id="LS483458">
    <property type="protein sequence ID" value="SQH96386.1"/>
    <property type="molecule type" value="Genomic_DNA"/>
</dbReference>
<accession>A0A2X4R358</accession>
<proteinExistence type="predicted"/>
<evidence type="ECO:0000313" key="1">
    <source>
        <dbReference type="EMBL" id="SQH96386.1"/>
    </source>
</evidence>
<evidence type="ECO:0008006" key="5">
    <source>
        <dbReference type="Google" id="ProtNLM"/>
    </source>
</evidence>
<reference evidence="1 3" key="1">
    <citation type="submission" date="2018-06" db="EMBL/GenBank/DDBJ databases">
        <authorList>
            <consortium name="Pathogen Informatics"/>
            <person name="Doyle S."/>
        </authorList>
    </citation>
    <scope>NUCLEOTIDE SEQUENCE [LARGE SCALE GENOMIC DNA]</scope>
    <source>
        <strain evidence="1 3">NCTC10839</strain>
    </source>
</reference>
<evidence type="ECO:0000313" key="2">
    <source>
        <dbReference type="EMBL" id="TDN43283.1"/>
    </source>
</evidence>
<dbReference type="KEGG" id="hhz:NCTC10839_00234"/>
<sequence length="136" mass="15243">MRNLLITCLSFSFLVGCQQSTIDDKQDALMKQVVAGMQSKEQLMSMGMTEQMAENSIKAGCESSARILSTSNITTVSTNKLSYDTKVSTEDTMYRALQCMKALGVNLTDNQINQIKNQALKQKERLDGFEIRNHTY</sequence>
<dbReference type="Proteomes" id="UP000294998">
    <property type="component" value="Unassembled WGS sequence"/>
</dbReference>
<protein>
    <recommendedName>
        <fullName evidence="5">Lipoprotein</fullName>
    </recommendedName>
</protein>
<dbReference type="RefSeq" id="WP_111696027.1">
    <property type="nucleotide sequence ID" value="NZ_LS483458.1"/>
</dbReference>
<dbReference type="GeneID" id="56956831"/>
<dbReference type="AlphaFoldDB" id="A0A2X4R358"/>
<evidence type="ECO:0000313" key="4">
    <source>
        <dbReference type="Proteomes" id="UP000294998"/>
    </source>
</evidence>
<dbReference type="Proteomes" id="UP000248808">
    <property type="component" value="Chromosome 1"/>
</dbReference>
<dbReference type="EMBL" id="RWKG01000010">
    <property type="protein sequence ID" value="TDN43283.1"/>
    <property type="molecule type" value="Genomic_DNA"/>
</dbReference>
<name>A0A2X4R358_HAEHA</name>
<evidence type="ECO:0000313" key="3">
    <source>
        <dbReference type="Proteomes" id="UP000248808"/>
    </source>
</evidence>
<reference evidence="2 4" key="2">
    <citation type="submission" date="2018-12" db="EMBL/GenBank/DDBJ databases">
        <authorList>
            <person name="Fluit A.C."/>
        </authorList>
    </citation>
    <scope>NUCLEOTIDE SEQUENCE [LARGE SCALE GENOMIC DNA]</scope>
    <source>
        <strain evidence="2 4">16-549009</strain>
    </source>
</reference>